<dbReference type="InterPro" id="IPR002591">
    <property type="entry name" value="Phosphodiest/P_Trfase"/>
</dbReference>
<organism evidence="12 13">
    <name type="scientific">Reticulomyxa filosa</name>
    <dbReference type="NCBI Taxonomy" id="46433"/>
    <lineage>
        <taxon>Eukaryota</taxon>
        <taxon>Sar</taxon>
        <taxon>Rhizaria</taxon>
        <taxon>Retaria</taxon>
        <taxon>Foraminifera</taxon>
        <taxon>Monothalamids</taxon>
        <taxon>Reticulomyxidae</taxon>
        <taxon>Reticulomyxa</taxon>
    </lineage>
</organism>
<keyword evidence="9 11" id="KW-0472">Membrane</keyword>
<keyword evidence="5" id="KW-0808">Transferase</keyword>
<dbReference type="GO" id="GO:0051377">
    <property type="term" value="F:mannose-ethanolamine phosphotransferase activity"/>
    <property type="evidence" value="ECO:0007669"/>
    <property type="project" value="InterPro"/>
</dbReference>
<keyword evidence="6 11" id="KW-0812">Transmembrane</keyword>
<comment type="caution">
    <text evidence="12">The sequence shown here is derived from an EMBL/GenBank/DDBJ whole genome shotgun (WGS) entry which is preliminary data.</text>
</comment>
<dbReference type="GO" id="GO:0006506">
    <property type="term" value="P:GPI anchor biosynthetic process"/>
    <property type="evidence" value="ECO:0007669"/>
    <property type="project" value="UniProtKB-UniPathway"/>
</dbReference>
<proteinExistence type="inferred from homology"/>
<feature type="transmembrane region" description="Helical" evidence="11">
    <location>
        <begin position="729"/>
        <end position="749"/>
    </location>
</feature>
<feature type="transmembrane region" description="Helical" evidence="11">
    <location>
        <begin position="556"/>
        <end position="583"/>
    </location>
</feature>
<dbReference type="GO" id="GO:0005789">
    <property type="term" value="C:endoplasmic reticulum membrane"/>
    <property type="evidence" value="ECO:0007669"/>
    <property type="project" value="UniProtKB-SubCell"/>
</dbReference>
<feature type="transmembrane region" description="Helical" evidence="11">
    <location>
        <begin position="769"/>
        <end position="799"/>
    </location>
</feature>
<name>X6MHK8_RETFI</name>
<accession>X6MHK8</accession>
<evidence type="ECO:0000256" key="6">
    <source>
        <dbReference type="ARBA" id="ARBA00022692"/>
    </source>
</evidence>
<keyword evidence="8 11" id="KW-1133">Transmembrane helix</keyword>
<dbReference type="CDD" id="cd16023">
    <property type="entry name" value="GPI_EPT_3"/>
    <property type="match status" value="1"/>
</dbReference>
<feature type="transmembrane region" description="Helical" evidence="11">
    <location>
        <begin position="705"/>
        <end position="722"/>
    </location>
</feature>
<feature type="transmembrane region" description="Helical" evidence="11">
    <location>
        <begin position="486"/>
        <end position="504"/>
    </location>
</feature>
<feature type="transmembrane region" description="Helical" evidence="11">
    <location>
        <begin position="516"/>
        <end position="544"/>
    </location>
</feature>
<evidence type="ECO:0000256" key="10">
    <source>
        <dbReference type="ARBA" id="ARBA00023180"/>
    </source>
</evidence>
<evidence type="ECO:0000313" key="13">
    <source>
        <dbReference type="Proteomes" id="UP000023152"/>
    </source>
</evidence>
<evidence type="ECO:0000256" key="2">
    <source>
        <dbReference type="ARBA" id="ARBA00004687"/>
    </source>
</evidence>
<feature type="transmembrane region" description="Helical" evidence="11">
    <location>
        <begin position="629"/>
        <end position="661"/>
    </location>
</feature>
<feature type="transmembrane region" description="Helical" evidence="11">
    <location>
        <begin position="595"/>
        <end position="617"/>
    </location>
</feature>
<keyword evidence="13" id="KW-1185">Reference proteome</keyword>
<dbReference type="UniPathway" id="UPA00196"/>
<evidence type="ECO:0000256" key="11">
    <source>
        <dbReference type="SAM" id="Phobius"/>
    </source>
</evidence>
<feature type="transmembrane region" description="Helical" evidence="11">
    <location>
        <begin position="682"/>
        <end position="699"/>
    </location>
</feature>
<comment type="subcellular location">
    <subcellularLocation>
        <location evidence="1">Endoplasmic reticulum membrane</location>
        <topology evidence="1">Multi-pass membrane protein</topology>
    </subcellularLocation>
</comment>
<evidence type="ECO:0000256" key="7">
    <source>
        <dbReference type="ARBA" id="ARBA00022824"/>
    </source>
</evidence>
<evidence type="ECO:0000256" key="4">
    <source>
        <dbReference type="ARBA" id="ARBA00022502"/>
    </source>
</evidence>
<comment type="pathway">
    <text evidence="2">Glycolipid biosynthesis; glycosylphosphatidylinositol-anchor biosynthesis.</text>
</comment>
<evidence type="ECO:0000256" key="8">
    <source>
        <dbReference type="ARBA" id="ARBA00022989"/>
    </source>
</evidence>
<feature type="transmembrane region" description="Helical" evidence="11">
    <location>
        <begin position="456"/>
        <end position="474"/>
    </location>
</feature>
<dbReference type="PANTHER" id="PTHR23071:SF1">
    <property type="entry name" value="GPI ETHANOLAMINE PHOSPHATE TRANSFERASE 3"/>
    <property type="match status" value="1"/>
</dbReference>
<dbReference type="SUPFAM" id="SSF53649">
    <property type="entry name" value="Alkaline phosphatase-like"/>
    <property type="match status" value="1"/>
</dbReference>
<dbReference type="Gene3D" id="3.40.720.10">
    <property type="entry name" value="Alkaline Phosphatase, subunit A"/>
    <property type="match status" value="1"/>
</dbReference>
<dbReference type="Proteomes" id="UP000023152">
    <property type="component" value="Unassembled WGS sequence"/>
</dbReference>
<keyword evidence="10" id="KW-0325">Glycoprotein</keyword>
<dbReference type="InterPro" id="IPR017850">
    <property type="entry name" value="Alkaline_phosphatase_core_sf"/>
</dbReference>
<gene>
    <name evidence="12" type="ORF">RFI_23876</name>
</gene>
<dbReference type="InterPro" id="IPR037675">
    <property type="entry name" value="PIG-O_N"/>
</dbReference>
<evidence type="ECO:0000256" key="1">
    <source>
        <dbReference type="ARBA" id="ARBA00004477"/>
    </source>
</evidence>
<evidence type="ECO:0000313" key="12">
    <source>
        <dbReference type="EMBL" id="ETO13493.1"/>
    </source>
</evidence>
<sequence>MEYVYVKGFLLMKKEVPTTSKCEELPLFPTNLTEEDLKSRYGYVRPENTRGCWTPIQYDRVLLFLIDALKMDFVLPSYLMSGIEEHSGNRTSNPLYYRNKMRAIERTLKTEVLHSKLYGFVSDPPTVTAERIKGLMTGSLPTFKDITDSFDSKQVQVDNVLSQMHETRHLRINFMGDEIWKSIFDKPKSNARQSMFKYFEGFPSLDIFDLHTVDRGCKRHLSKSLEQLVDEWDVLIAHFQGVDHVGHRYQMNHIAMQDKLEEMDDVINDTLTWIRHYHSTHPQEHILLMVFGDHGMTDSGDHGGASDNEVNAGLFVYTTRALTDPLDQRQVQTVPQINLVSTLSLLLGLPIPFSNIGSIIWELFFTAEENLNWMHGLLINALQVNRYLFESRLFHSSTRPDGGEEWMHVQITLQRALDACHVQRMDTQQCIRAFEDFFALVYQQCKLKWTTFHLDWMLAAIAIGLIAFFAIALFTDSYLLYEKQLLLFLSIFTLLFIAANLTEIQIDSTCVYIHIFMYMFMYVHTSIWILMYYVFFLLMANLLLLDAWISSYNGTWMSLIVSVVRVMGCLLALVGYYAHLFAFNTCRDNQNKAAFSLYWLIFALTIAAHGLVAGYWVCVSHGLPDKTTVWWYGCHYCWLGLIGIFVLQCVAVVATIGLHFICKRHKTSNNARAVDINDMIKCFYQVLYSFLPFILVMLGPQSSSLLVSYLLFIVSISKLIACEGSRPNILYVWVSWLFLHLMFFATGHACHFGKLPWKVAFVGGLEYNYHLAAILVFLHYSTGYFLGVLSIPLILLHSLKWRKYDKHDDTQKHPAQRTSLVVEIINQYIMSIVFLNNFLLCVP</sequence>
<feature type="transmembrane region" description="Helical" evidence="11">
    <location>
        <begin position="339"/>
        <end position="361"/>
    </location>
</feature>
<comment type="similarity">
    <text evidence="3">Belongs to the PIGG/PIGN/PIGO family. PIGO subfamily.</text>
</comment>
<dbReference type="Pfam" id="PF01663">
    <property type="entry name" value="Phosphodiest"/>
    <property type="match status" value="1"/>
</dbReference>
<reference evidence="12 13" key="1">
    <citation type="journal article" date="2013" name="Curr. Biol.">
        <title>The Genome of the Foraminiferan Reticulomyxa filosa.</title>
        <authorList>
            <person name="Glockner G."/>
            <person name="Hulsmann N."/>
            <person name="Schleicher M."/>
            <person name="Noegel A.A."/>
            <person name="Eichinger L."/>
            <person name="Gallinger C."/>
            <person name="Pawlowski J."/>
            <person name="Sierra R."/>
            <person name="Euteneuer U."/>
            <person name="Pillet L."/>
            <person name="Moustafa A."/>
            <person name="Platzer M."/>
            <person name="Groth M."/>
            <person name="Szafranski K."/>
            <person name="Schliwa M."/>
        </authorList>
    </citation>
    <scope>NUCLEOTIDE SEQUENCE [LARGE SCALE GENOMIC DNA]</scope>
</reference>
<dbReference type="InterPro" id="IPR039524">
    <property type="entry name" value="PIGO/GPI13"/>
</dbReference>
<evidence type="ECO:0000256" key="3">
    <source>
        <dbReference type="ARBA" id="ARBA00008695"/>
    </source>
</evidence>
<dbReference type="PANTHER" id="PTHR23071">
    <property type="entry name" value="PHOSPHATIDYLINOSITOL GLYCAN"/>
    <property type="match status" value="1"/>
</dbReference>
<keyword evidence="4" id="KW-0337">GPI-anchor biosynthesis</keyword>
<feature type="transmembrane region" description="Helical" evidence="11">
    <location>
        <begin position="820"/>
        <end position="840"/>
    </location>
</feature>
<evidence type="ECO:0000256" key="9">
    <source>
        <dbReference type="ARBA" id="ARBA00023136"/>
    </source>
</evidence>
<dbReference type="EMBL" id="ASPP01020575">
    <property type="protein sequence ID" value="ETO13493.1"/>
    <property type="molecule type" value="Genomic_DNA"/>
</dbReference>
<keyword evidence="7" id="KW-0256">Endoplasmic reticulum</keyword>
<protein>
    <submittedName>
        <fullName evidence="12">Uncharacterized protein</fullName>
    </submittedName>
</protein>
<evidence type="ECO:0000256" key="5">
    <source>
        <dbReference type="ARBA" id="ARBA00022679"/>
    </source>
</evidence>
<dbReference type="AlphaFoldDB" id="X6MHK8"/>
<dbReference type="OrthoDB" id="272139at2759"/>